<sequence>MNTNELKQRIPIEEEIGRYVALTRQGRHYTGLCPFHNDHHPSLAVNPERGTFCCFACGERGDVIRFRMLIERISFREAVSRLEEEWKDRKEKRTVVLPPPPSSSAPAAPAVRPLPDLQAFERILMPYLPDDTRLTDTWLRFGVSQAPHLVPDAWKAYSNRIIFPLHDEEGHLIGFAGRRQRDDTDQPKYINPSNSSRFQKSEWLYGLYQAKEAIRQTGFVYVVEGYKDLLAMHASGVTNSVAIGGTSLCEGQLRRLQAYTHEVRLMLDGDEAGEKGMERAAAMIRQAGMLCHLFRLPKGEDPDSMFRLMGPTDWITWLRYQWEELYPDPGERLAYRIQKGILLLANEHDPERRQYLLGLLQQRWKETFLNGELKSEN</sequence>
<reference evidence="11 12" key="1">
    <citation type="submission" date="2024-02" db="EMBL/GenBank/DDBJ databases">
        <title>Whole genome sequencing of Parabacteroides sp. AD58.</title>
        <authorList>
            <person name="Chaplin A.V."/>
            <person name="Pikina A.P."/>
            <person name="Sokolova S.R."/>
            <person name="Korostin D.O."/>
            <person name="Efimov B.A."/>
        </authorList>
    </citation>
    <scope>NUCLEOTIDE SEQUENCE [LARGE SCALE GENOMIC DNA]</scope>
    <source>
        <strain evidence="11 12">AD58</strain>
    </source>
</reference>
<dbReference type="PROSITE" id="PS50880">
    <property type="entry name" value="TOPRIM"/>
    <property type="match status" value="1"/>
</dbReference>
<gene>
    <name evidence="11" type="ORF">NEE14_012485</name>
</gene>
<name>A0ABZ2IM14_9BACT</name>
<dbReference type="EMBL" id="CP146284">
    <property type="protein sequence ID" value="WWV65804.1"/>
    <property type="molecule type" value="Genomic_DNA"/>
</dbReference>
<dbReference type="SUPFAM" id="SSF56731">
    <property type="entry name" value="DNA primase core"/>
    <property type="match status" value="1"/>
</dbReference>
<evidence type="ECO:0000256" key="2">
    <source>
        <dbReference type="ARBA" id="ARBA00022515"/>
    </source>
</evidence>
<dbReference type="InterPro" id="IPR050219">
    <property type="entry name" value="DnaG_primase"/>
</dbReference>
<evidence type="ECO:0000256" key="4">
    <source>
        <dbReference type="ARBA" id="ARBA00022695"/>
    </source>
</evidence>
<keyword evidence="2" id="KW-0639">Primosome</keyword>
<keyword evidence="9" id="KW-0804">Transcription</keyword>
<dbReference type="SMART" id="SM00400">
    <property type="entry name" value="ZnF_CHCC"/>
    <property type="match status" value="1"/>
</dbReference>
<dbReference type="InterPro" id="IPR002694">
    <property type="entry name" value="Znf_CHC2"/>
</dbReference>
<dbReference type="Pfam" id="PF13155">
    <property type="entry name" value="Toprim_2"/>
    <property type="match status" value="1"/>
</dbReference>
<keyword evidence="6" id="KW-0479">Metal-binding</keyword>
<dbReference type="SMART" id="SM00493">
    <property type="entry name" value="TOPRIM"/>
    <property type="match status" value="1"/>
</dbReference>
<dbReference type="Pfam" id="PF01807">
    <property type="entry name" value="Zn_ribbon_DnaG"/>
    <property type="match status" value="1"/>
</dbReference>
<keyword evidence="1" id="KW-0240">DNA-directed RNA polymerase</keyword>
<dbReference type="InterPro" id="IPR013264">
    <property type="entry name" value="DNAG_N"/>
</dbReference>
<evidence type="ECO:0000256" key="3">
    <source>
        <dbReference type="ARBA" id="ARBA00022679"/>
    </source>
</evidence>
<dbReference type="InterPro" id="IPR037068">
    <property type="entry name" value="DNA_primase_core_N_sf"/>
</dbReference>
<evidence type="ECO:0000256" key="8">
    <source>
        <dbReference type="ARBA" id="ARBA00022833"/>
    </source>
</evidence>
<evidence type="ECO:0000313" key="11">
    <source>
        <dbReference type="EMBL" id="WWV65804.1"/>
    </source>
</evidence>
<dbReference type="Pfam" id="PF08275">
    <property type="entry name" value="DNAG_N"/>
    <property type="match status" value="1"/>
</dbReference>
<dbReference type="PANTHER" id="PTHR30313">
    <property type="entry name" value="DNA PRIMASE"/>
    <property type="match status" value="1"/>
</dbReference>
<keyword evidence="4" id="KW-0548">Nucleotidyltransferase</keyword>
<dbReference type="RefSeq" id="WP_251968462.1">
    <property type="nucleotide sequence ID" value="NZ_CP146284.1"/>
</dbReference>
<dbReference type="Gene3D" id="3.90.580.10">
    <property type="entry name" value="Zinc finger, CHC2-type domain"/>
    <property type="match status" value="1"/>
</dbReference>
<dbReference type="InterPro" id="IPR006171">
    <property type="entry name" value="TOPRIM_dom"/>
</dbReference>
<dbReference type="PANTHER" id="PTHR30313:SF2">
    <property type="entry name" value="DNA PRIMASE"/>
    <property type="match status" value="1"/>
</dbReference>
<evidence type="ECO:0000256" key="1">
    <source>
        <dbReference type="ARBA" id="ARBA00022478"/>
    </source>
</evidence>
<protein>
    <submittedName>
        <fullName evidence="11">CHC2 zinc finger domain-containing protein</fullName>
    </submittedName>
</protein>
<evidence type="ECO:0000256" key="6">
    <source>
        <dbReference type="ARBA" id="ARBA00022723"/>
    </source>
</evidence>
<evidence type="ECO:0000256" key="9">
    <source>
        <dbReference type="ARBA" id="ARBA00023163"/>
    </source>
</evidence>
<dbReference type="Gene3D" id="3.90.980.10">
    <property type="entry name" value="DNA primase, catalytic core, N-terminal domain"/>
    <property type="match status" value="1"/>
</dbReference>
<dbReference type="SUPFAM" id="SSF57783">
    <property type="entry name" value="Zinc beta-ribbon"/>
    <property type="match status" value="1"/>
</dbReference>
<organism evidence="11 12">
    <name type="scientific">Parabacteroides absconsus</name>
    <dbReference type="NCBI Taxonomy" id="2951805"/>
    <lineage>
        <taxon>Bacteria</taxon>
        <taxon>Pseudomonadati</taxon>
        <taxon>Bacteroidota</taxon>
        <taxon>Bacteroidia</taxon>
        <taxon>Bacteroidales</taxon>
        <taxon>Tannerellaceae</taxon>
        <taxon>Parabacteroides</taxon>
    </lineage>
</organism>
<evidence type="ECO:0000259" key="10">
    <source>
        <dbReference type="PROSITE" id="PS50880"/>
    </source>
</evidence>
<keyword evidence="7" id="KW-0863">Zinc-finger</keyword>
<keyword evidence="8" id="KW-0862">Zinc</keyword>
<dbReference type="Gene3D" id="3.40.1360.10">
    <property type="match status" value="1"/>
</dbReference>
<keyword evidence="3" id="KW-0808">Transferase</keyword>
<dbReference type="InterPro" id="IPR034151">
    <property type="entry name" value="TOPRIM_DnaG_bac"/>
</dbReference>
<accession>A0ABZ2IM14</accession>
<dbReference type="Proteomes" id="UP001320603">
    <property type="component" value="Chromosome"/>
</dbReference>
<evidence type="ECO:0000256" key="7">
    <source>
        <dbReference type="ARBA" id="ARBA00022771"/>
    </source>
</evidence>
<dbReference type="InterPro" id="IPR036977">
    <property type="entry name" value="DNA_primase_Znf_CHC2"/>
</dbReference>
<feature type="domain" description="Toprim" evidence="10">
    <location>
        <begin position="218"/>
        <end position="299"/>
    </location>
</feature>
<keyword evidence="12" id="KW-1185">Reference proteome</keyword>
<evidence type="ECO:0000313" key="12">
    <source>
        <dbReference type="Proteomes" id="UP001320603"/>
    </source>
</evidence>
<proteinExistence type="predicted"/>
<keyword evidence="5" id="KW-0235">DNA replication</keyword>
<evidence type="ECO:0000256" key="5">
    <source>
        <dbReference type="ARBA" id="ARBA00022705"/>
    </source>
</evidence>
<dbReference type="CDD" id="cd03364">
    <property type="entry name" value="TOPRIM_DnaG_primases"/>
    <property type="match status" value="1"/>
</dbReference>